<dbReference type="PANTHER" id="PTHR44936">
    <property type="entry name" value="SENSOR PROTEIN CREC"/>
    <property type="match status" value="1"/>
</dbReference>
<keyword evidence="4" id="KW-1003">Cell membrane</keyword>
<evidence type="ECO:0000313" key="14">
    <source>
        <dbReference type="Proteomes" id="UP001056201"/>
    </source>
</evidence>
<evidence type="ECO:0000256" key="10">
    <source>
        <dbReference type="SAM" id="Coils"/>
    </source>
</evidence>
<evidence type="ECO:0000313" key="13">
    <source>
        <dbReference type="EMBL" id="URI11508.1"/>
    </source>
</evidence>
<dbReference type="SUPFAM" id="SSF55874">
    <property type="entry name" value="ATPase domain of HSP90 chaperone/DNA topoisomerase II/histidine kinase"/>
    <property type="match status" value="1"/>
</dbReference>
<dbReference type="InterPro" id="IPR005467">
    <property type="entry name" value="His_kinase_dom"/>
</dbReference>
<feature type="transmembrane region" description="Helical" evidence="11">
    <location>
        <begin position="9"/>
        <end position="30"/>
    </location>
</feature>
<protein>
    <recommendedName>
        <fullName evidence="3">histidine kinase</fullName>
        <ecNumber evidence="3">2.7.13.3</ecNumber>
    </recommendedName>
</protein>
<comment type="catalytic activity">
    <reaction evidence="1">
        <text>ATP + protein L-histidine = ADP + protein N-phospho-L-histidine.</text>
        <dbReference type="EC" id="2.7.13.3"/>
    </reaction>
</comment>
<evidence type="ECO:0000256" key="4">
    <source>
        <dbReference type="ARBA" id="ARBA00022475"/>
    </source>
</evidence>
<keyword evidence="9" id="KW-0843">Virulence</keyword>
<keyword evidence="11" id="KW-1133">Transmembrane helix</keyword>
<evidence type="ECO:0000256" key="1">
    <source>
        <dbReference type="ARBA" id="ARBA00000085"/>
    </source>
</evidence>
<keyword evidence="5" id="KW-0597">Phosphoprotein</keyword>
<dbReference type="PRINTS" id="PR00344">
    <property type="entry name" value="BCTRLSENSOR"/>
</dbReference>
<feature type="transmembrane region" description="Helical" evidence="11">
    <location>
        <begin position="183"/>
        <end position="204"/>
    </location>
</feature>
<evidence type="ECO:0000259" key="12">
    <source>
        <dbReference type="PROSITE" id="PS50109"/>
    </source>
</evidence>
<dbReference type="InterPro" id="IPR003594">
    <property type="entry name" value="HATPase_dom"/>
</dbReference>
<gene>
    <name evidence="13" type="ORF">MW290_21445</name>
</gene>
<keyword evidence="8" id="KW-0902">Two-component regulatory system</keyword>
<dbReference type="Proteomes" id="UP001056201">
    <property type="component" value="Chromosome 2"/>
</dbReference>
<dbReference type="Pfam" id="PF02518">
    <property type="entry name" value="HATPase_c"/>
    <property type="match status" value="1"/>
</dbReference>
<dbReference type="InterPro" id="IPR004358">
    <property type="entry name" value="Sig_transdc_His_kin-like_C"/>
</dbReference>
<keyword evidence="14" id="KW-1185">Reference proteome</keyword>
<evidence type="ECO:0000256" key="6">
    <source>
        <dbReference type="ARBA" id="ARBA00022679"/>
    </source>
</evidence>
<evidence type="ECO:0000256" key="2">
    <source>
        <dbReference type="ARBA" id="ARBA00004651"/>
    </source>
</evidence>
<dbReference type="Gene3D" id="3.30.565.10">
    <property type="entry name" value="Histidine kinase-like ATPase, C-terminal domain"/>
    <property type="match status" value="1"/>
</dbReference>
<dbReference type="InterPro" id="IPR003661">
    <property type="entry name" value="HisK_dim/P_dom"/>
</dbReference>
<dbReference type="Gene3D" id="1.10.287.130">
    <property type="match status" value="1"/>
</dbReference>
<reference evidence="13" key="1">
    <citation type="submission" date="2022-05" db="EMBL/GenBank/DDBJ databases">
        <title>An RpoN-dependent PEP-CTERM gene is involved in floc formation of an Aquincola tertiaricarbonis strain.</title>
        <authorList>
            <person name="Qiu D."/>
            <person name="Xia M."/>
        </authorList>
    </citation>
    <scope>NUCLEOTIDE SEQUENCE</scope>
    <source>
        <strain evidence="13">RN12</strain>
    </source>
</reference>
<organism evidence="13 14">
    <name type="scientific">Aquincola tertiaricarbonis</name>
    <dbReference type="NCBI Taxonomy" id="391953"/>
    <lineage>
        <taxon>Bacteria</taxon>
        <taxon>Pseudomonadati</taxon>
        <taxon>Pseudomonadota</taxon>
        <taxon>Betaproteobacteria</taxon>
        <taxon>Burkholderiales</taxon>
        <taxon>Sphaerotilaceae</taxon>
        <taxon>Aquincola</taxon>
    </lineage>
</organism>
<keyword evidence="11" id="KW-0812">Transmembrane</keyword>
<dbReference type="CDD" id="cd00075">
    <property type="entry name" value="HATPase"/>
    <property type="match status" value="1"/>
</dbReference>
<dbReference type="SMART" id="SM00387">
    <property type="entry name" value="HATPase_c"/>
    <property type="match status" value="1"/>
</dbReference>
<accession>A0ABY4SI78</accession>
<feature type="coiled-coil region" evidence="10">
    <location>
        <begin position="237"/>
        <end position="264"/>
    </location>
</feature>
<proteinExistence type="predicted"/>
<dbReference type="RefSeq" id="WP_250199702.1">
    <property type="nucleotide sequence ID" value="NZ_CP097636.1"/>
</dbReference>
<dbReference type="SMART" id="SM00388">
    <property type="entry name" value="HisKA"/>
    <property type="match status" value="1"/>
</dbReference>
<dbReference type="InterPro" id="IPR036890">
    <property type="entry name" value="HATPase_C_sf"/>
</dbReference>
<evidence type="ECO:0000256" key="5">
    <source>
        <dbReference type="ARBA" id="ARBA00022553"/>
    </source>
</evidence>
<dbReference type="SUPFAM" id="SSF47384">
    <property type="entry name" value="Homodimeric domain of signal transducing histidine kinase"/>
    <property type="match status" value="1"/>
</dbReference>
<sequence>MKSLRGQLTLFWLILLTVCVGLALVMVLLFRHSAGLQIREAQDQAAAACGAIAQRYAKSLNDPRQAEPQLDLLQVLLQLVLVSEPHVEGGVWRAGQGFIAYAYPTYEGTSVKRDVPEAEQAHIATLSQVVARTQQADTDVIRASREALIVSACPLQSPGQDLAAWTMTRTSLATLDAQRSLRWGLGALLAFVLASGLWLGTIVLRGRRHLQRLQAQLAQADGSEAAPPISPTGLRELDALIQSLNDYRARFEVARDQLRDAERSRSRDQRLAALGRMTGGIAHEIRNPIAAMRLKAENALAGPPERQPQALQLILDQVARLDGLVQSLLAVVQPLNLQLQPVALDEFARQRLATAQPQAERRQVTLVLTLAEPRCAQLDPTHLARAIDNLLDNAVRHAPAGSRVELAVGPTSGGRLRLAVRDHGPGVPAELQGQLFEPFATGRPDGTGLGLALAREVALAHGGELRHEAPAEGGACFTMELPWRAC</sequence>
<dbReference type="EC" id="2.7.13.3" evidence="3"/>
<keyword evidence="10" id="KW-0175">Coiled coil</keyword>
<dbReference type="CDD" id="cd00082">
    <property type="entry name" value="HisKA"/>
    <property type="match status" value="1"/>
</dbReference>
<evidence type="ECO:0000256" key="9">
    <source>
        <dbReference type="ARBA" id="ARBA00023026"/>
    </source>
</evidence>
<dbReference type="GO" id="GO:0016301">
    <property type="term" value="F:kinase activity"/>
    <property type="evidence" value="ECO:0007669"/>
    <property type="project" value="UniProtKB-KW"/>
</dbReference>
<keyword evidence="11" id="KW-0472">Membrane</keyword>
<dbReference type="InterPro" id="IPR036097">
    <property type="entry name" value="HisK_dim/P_sf"/>
</dbReference>
<evidence type="ECO:0000256" key="7">
    <source>
        <dbReference type="ARBA" id="ARBA00022777"/>
    </source>
</evidence>
<keyword evidence="7 13" id="KW-0418">Kinase</keyword>
<dbReference type="PANTHER" id="PTHR44936:SF9">
    <property type="entry name" value="SENSOR PROTEIN CREC"/>
    <property type="match status" value="1"/>
</dbReference>
<comment type="subcellular location">
    <subcellularLocation>
        <location evidence="2">Cell membrane</location>
        <topology evidence="2">Multi-pass membrane protein</topology>
    </subcellularLocation>
</comment>
<dbReference type="EMBL" id="CP097636">
    <property type="protein sequence ID" value="URI11508.1"/>
    <property type="molecule type" value="Genomic_DNA"/>
</dbReference>
<evidence type="ECO:0000256" key="8">
    <source>
        <dbReference type="ARBA" id="ARBA00023012"/>
    </source>
</evidence>
<evidence type="ECO:0000256" key="3">
    <source>
        <dbReference type="ARBA" id="ARBA00012438"/>
    </source>
</evidence>
<dbReference type="Pfam" id="PF00512">
    <property type="entry name" value="HisKA"/>
    <property type="match status" value="1"/>
</dbReference>
<evidence type="ECO:0000256" key="11">
    <source>
        <dbReference type="SAM" id="Phobius"/>
    </source>
</evidence>
<name>A0ABY4SI78_AQUTE</name>
<dbReference type="InterPro" id="IPR050980">
    <property type="entry name" value="2C_sensor_his_kinase"/>
</dbReference>
<keyword evidence="6" id="KW-0808">Transferase</keyword>
<feature type="domain" description="Histidine kinase" evidence="12">
    <location>
        <begin position="280"/>
        <end position="485"/>
    </location>
</feature>
<dbReference type="PROSITE" id="PS50109">
    <property type="entry name" value="HIS_KIN"/>
    <property type="match status" value="1"/>
</dbReference>